<dbReference type="CDD" id="cd02440">
    <property type="entry name" value="AdoMet_MTases"/>
    <property type="match status" value="1"/>
</dbReference>
<name>A0A1F7WLJ9_9BACT</name>
<reference evidence="2 3" key="1">
    <citation type="journal article" date="2016" name="Nat. Commun.">
        <title>Thousands of microbial genomes shed light on interconnected biogeochemical processes in an aquifer system.</title>
        <authorList>
            <person name="Anantharaman K."/>
            <person name="Brown C.T."/>
            <person name="Hug L.A."/>
            <person name="Sharon I."/>
            <person name="Castelle C.J."/>
            <person name="Probst A.J."/>
            <person name="Thomas B.C."/>
            <person name="Singh A."/>
            <person name="Wilkins M.J."/>
            <person name="Karaoz U."/>
            <person name="Brodie E.L."/>
            <person name="Williams K.H."/>
            <person name="Hubbard S.S."/>
            <person name="Banfield J.F."/>
        </authorList>
    </citation>
    <scope>NUCLEOTIDE SEQUENCE [LARGE SCALE GENOMIC DNA]</scope>
</reference>
<proteinExistence type="predicted"/>
<comment type="caution">
    <text evidence="2">The sequence shown here is derived from an EMBL/GenBank/DDBJ whole genome shotgun (WGS) entry which is preliminary data.</text>
</comment>
<dbReference type="InterPro" id="IPR029063">
    <property type="entry name" value="SAM-dependent_MTases_sf"/>
</dbReference>
<dbReference type="EMBL" id="MGFH01000157">
    <property type="protein sequence ID" value="OGM03714.1"/>
    <property type="molecule type" value="Genomic_DNA"/>
</dbReference>
<protein>
    <recommendedName>
        <fullName evidence="1">Methyltransferase type 11 domain-containing protein</fullName>
    </recommendedName>
</protein>
<dbReference type="AlphaFoldDB" id="A0A1F7WLJ9"/>
<dbReference type="SUPFAM" id="SSF53335">
    <property type="entry name" value="S-adenosyl-L-methionine-dependent methyltransferases"/>
    <property type="match status" value="1"/>
</dbReference>
<dbReference type="InterPro" id="IPR053173">
    <property type="entry name" value="SAM-binding_MTase"/>
</dbReference>
<dbReference type="Proteomes" id="UP000178735">
    <property type="component" value="Unassembled WGS sequence"/>
</dbReference>
<dbReference type="InterPro" id="IPR013216">
    <property type="entry name" value="Methyltransf_11"/>
</dbReference>
<gene>
    <name evidence="2" type="ORF">A2008_08655</name>
</gene>
<evidence type="ECO:0000313" key="2">
    <source>
        <dbReference type="EMBL" id="OGM03714.1"/>
    </source>
</evidence>
<dbReference type="PANTHER" id="PTHR45128">
    <property type="entry name" value="METHYLTRANSFERASE TYPE 11"/>
    <property type="match status" value="1"/>
</dbReference>
<dbReference type="Gene3D" id="3.40.50.150">
    <property type="entry name" value="Vaccinia Virus protein VP39"/>
    <property type="match status" value="1"/>
</dbReference>
<sequence>MAKKFDDKHACKLNDPERLKWQNPDLLAGVFGDLDGKTIVELGVGTGYFAVALAKIYKKARVVGVDISFEMISKFKENAEASGITNVLCVKSEENDTLLRDEFADIVYLINVYHELSDQRLFLEETYRILKKGGTMLLIDWKAEDTPHGPPLYERVGPSEIAATLKKAGFKNIDCSTEIYPYHYAIKASK</sequence>
<evidence type="ECO:0000313" key="3">
    <source>
        <dbReference type="Proteomes" id="UP000178735"/>
    </source>
</evidence>
<evidence type="ECO:0000259" key="1">
    <source>
        <dbReference type="Pfam" id="PF08241"/>
    </source>
</evidence>
<accession>A0A1F7WLJ9</accession>
<organism evidence="2 3">
    <name type="scientific">Candidatus Wallbacteria bacterium GWC2_49_35</name>
    <dbReference type="NCBI Taxonomy" id="1817813"/>
    <lineage>
        <taxon>Bacteria</taxon>
        <taxon>Candidatus Walliibacteriota</taxon>
    </lineage>
</organism>
<dbReference type="STRING" id="1817813.A2008_08655"/>
<dbReference type="GO" id="GO:0008757">
    <property type="term" value="F:S-adenosylmethionine-dependent methyltransferase activity"/>
    <property type="evidence" value="ECO:0007669"/>
    <property type="project" value="InterPro"/>
</dbReference>
<dbReference type="Pfam" id="PF08241">
    <property type="entry name" value="Methyltransf_11"/>
    <property type="match status" value="1"/>
</dbReference>
<dbReference type="PANTHER" id="PTHR45128:SF1">
    <property type="entry name" value="S-ADENOSYLMETHIONINE-DEPENDENT METHYLTRANSFERASE RV2258C"/>
    <property type="match status" value="1"/>
</dbReference>
<feature type="domain" description="Methyltransferase type 11" evidence="1">
    <location>
        <begin position="41"/>
        <end position="137"/>
    </location>
</feature>